<keyword evidence="3" id="KW-0479">Metal-binding</keyword>
<dbReference type="EMBL" id="JACVHF010000003">
    <property type="protein sequence ID" value="MBC9783842.1"/>
    <property type="molecule type" value="Genomic_DNA"/>
</dbReference>
<dbReference type="SUPFAM" id="SSF46548">
    <property type="entry name" value="alpha-helical ferredoxin"/>
    <property type="match status" value="1"/>
</dbReference>
<organism evidence="9 10">
    <name type="scientific">Heliobacterium chlorum</name>
    <dbReference type="NCBI Taxonomy" id="2698"/>
    <lineage>
        <taxon>Bacteria</taxon>
        <taxon>Bacillati</taxon>
        <taxon>Bacillota</taxon>
        <taxon>Clostridia</taxon>
        <taxon>Eubacteriales</taxon>
        <taxon>Heliobacteriaceae</taxon>
        <taxon>Heliobacterium</taxon>
    </lineage>
</organism>
<dbReference type="Pfam" id="PF10531">
    <property type="entry name" value="SLBB"/>
    <property type="match status" value="1"/>
</dbReference>
<dbReference type="InterPro" id="IPR026902">
    <property type="entry name" value="RnfC_N"/>
</dbReference>
<dbReference type="PANTHER" id="PTHR43034:SF2">
    <property type="entry name" value="ION-TRANSLOCATING OXIDOREDUCTASE COMPLEX SUBUNIT C"/>
    <property type="match status" value="1"/>
</dbReference>
<dbReference type="Pfam" id="PF01512">
    <property type="entry name" value="Complex1_51K"/>
    <property type="match status" value="1"/>
</dbReference>
<keyword evidence="10" id="KW-1185">Reference proteome</keyword>
<dbReference type="InterPro" id="IPR019554">
    <property type="entry name" value="Soluble_ligand-bd"/>
</dbReference>
<accession>A0ABR7SZ86</accession>
<keyword evidence="1" id="KW-0813">Transport</keyword>
<keyword evidence="6" id="KW-0408">Iron</keyword>
<evidence type="ECO:0000256" key="1">
    <source>
        <dbReference type="ARBA" id="ARBA00022448"/>
    </source>
</evidence>
<name>A0ABR7SZ86_HELCL</name>
<evidence type="ECO:0000256" key="4">
    <source>
        <dbReference type="ARBA" id="ARBA00022737"/>
    </source>
</evidence>
<dbReference type="PIRSF" id="PIRSF036408">
    <property type="entry name" value="PduS_prd"/>
    <property type="match status" value="1"/>
</dbReference>
<dbReference type="SUPFAM" id="SSF142019">
    <property type="entry name" value="Nqo1 FMN-binding domain-like"/>
    <property type="match status" value="1"/>
</dbReference>
<dbReference type="PANTHER" id="PTHR43034">
    <property type="entry name" value="ION-TRANSLOCATING OXIDOREDUCTASE COMPLEX SUBUNIT C"/>
    <property type="match status" value="1"/>
</dbReference>
<protein>
    <submittedName>
        <fullName evidence="9">SLBB domain-containing protein</fullName>
    </submittedName>
</protein>
<proteinExistence type="predicted"/>
<dbReference type="InterPro" id="IPR017054">
    <property type="entry name" value="PduS"/>
</dbReference>
<keyword evidence="4" id="KW-0677">Repeat</keyword>
<evidence type="ECO:0000256" key="6">
    <source>
        <dbReference type="ARBA" id="ARBA00023004"/>
    </source>
</evidence>
<comment type="caution">
    <text evidence="9">The sequence shown here is derived from an EMBL/GenBank/DDBJ whole genome shotgun (WGS) entry which is preliminary data.</text>
</comment>
<dbReference type="RefSeq" id="WP_188038987.1">
    <property type="nucleotide sequence ID" value="NZ_JACVHF010000003.1"/>
</dbReference>
<dbReference type="InterPro" id="IPR017896">
    <property type="entry name" value="4Fe4S_Fe-S-bd"/>
</dbReference>
<dbReference type="InterPro" id="IPR010208">
    <property type="entry name" value="Ion_transpt_RnfC/RsxC"/>
</dbReference>
<evidence type="ECO:0000256" key="2">
    <source>
        <dbReference type="ARBA" id="ARBA00022485"/>
    </source>
</evidence>
<dbReference type="Gene3D" id="3.10.20.600">
    <property type="match status" value="1"/>
</dbReference>
<dbReference type="PROSITE" id="PS51379">
    <property type="entry name" value="4FE4S_FER_2"/>
    <property type="match status" value="1"/>
</dbReference>
<keyword evidence="2" id="KW-0004">4Fe-4S</keyword>
<sequence>MREKIVKAVKEAGVVGAGGAGFPTHIKMNASADVIIANGAECEPLLRSHQHLMAAESDRVVLGLIAVMLATGAQKSYIGLKKKYSVAIEALEQSIERHAKGRVELFILPDFYPAGDEQVLVYEVTGKIIPEGGIPLHVGVVVVNVETLVNITKALDGLPVMTKYVTVTGAVRQPVTLKVPIGIPVRLLIEAAGGTTVNDYALIDGGPMMGRIVEVDSPVTKTTGGIIVLPKDHSLIAGKTLPWTAIANRAKSVCCACRACTDCCPRHLLGHSLEPHRIMQAIGNGTSYQGDAITRAFLCSECGACDTFGCSMGLSPRRVNMELKRQLSAAGIKNPYHNQPFRTASHRENRRIPIKRLIARLNLSAYDVAAPLENRELSISEVRLPLRQHIGAPSQPCVSIGDSVQAGQLVAAIPEGAAVGANIHASISGTVFATENYIGIRADR</sequence>
<dbReference type="Pfam" id="PF13534">
    <property type="entry name" value="Fer4_17"/>
    <property type="match status" value="1"/>
</dbReference>
<dbReference type="Proteomes" id="UP000617402">
    <property type="component" value="Unassembled WGS sequence"/>
</dbReference>
<feature type="domain" description="4Fe-4S ferredoxin-type" evidence="8">
    <location>
        <begin position="243"/>
        <end position="274"/>
    </location>
</feature>
<evidence type="ECO:0000313" key="9">
    <source>
        <dbReference type="EMBL" id="MBC9783842.1"/>
    </source>
</evidence>
<gene>
    <name evidence="9" type="ORF">H1S01_04880</name>
</gene>
<keyword evidence="7" id="KW-0411">Iron-sulfur</keyword>
<keyword evidence="5" id="KW-0249">Electron transport</keyword>
<reference evidence="9 10" key="1">
    <citation type="submission" date="2020-07" db="EMBL/GenBank/DDBJ databases">
        <title>Draft whole-genome sequence of Heliobacterium chlorum DSM 3682, type strain.</title>
        <authorList>
            <person name="Kyndt J.A."/>
            <person name="Meyer T.E."/>
            <person name="Imhoff J.F."/>
        </authorList>
    </citation>
    <scope>NUCLEOTIDE SEQUENCE [LARGE SCALE GENOMIC DNA]</scope>
    <source>
        <strain evidence="9 10">DSM 3682</strain>
    </source>
</reference>
<evidence type="ECO:0000256" key="3">
    <source>
        <dbReference type="ARBA" id="ARBA00022723"/>
    </source>
</evidence>
<dbReference type="InterPro" id="IPR037225">
    <property type="entry name" value="Nuo51_FMN-bd_sf"/>
</dbReference>
<dbReference type="Gene3D" id="3.40.50.11540">
    <property type="entry name" value="NADH-ubiquinone oxidoreductase 51kDa subunit"/>
    <property type="match status" value="1"/>
</dbReference>
<evidence type="ECO:0000256" key="7">
    <source>
        <dbReference type="ARBA" id="ARBA00023014"/>
    </source>
</evidence>
<dbReference type="Pfam" id="PF13375">
    <property type="entry name" value="RnfC_N"/>
    <property type="match status" value="1"/>
</dbReference>
<evidence type="ECO:0000313" key="10">
    <source>
        <dbReference type="Proteomes" id="UP000617402"/>
    </source>
</evidence>
<dbReference type="SUPFAM" id="SSF142984">
    <property type="entry name" value="Nqo1 middle domain-like"/>
    <property type="match status" value="1"/>
</dbReference>
<evidence type="ECO:0000259" key="8">
    <source>
        <dbReference type="PROSITE" id="PS51379"/>
    </source>
</evidence>
<dbReference type="InterPro" id="IPR011538">
    <property type="entry name" value="Nuo51_FMN-bd"/>
</dbReference>
<evidence type="ECO:0000256" key="5">
    <source>
        <dbReference type="ARBA" id="ARBA00022982"/>
    </source>
</evidence>